<dbReference type="RefSeq" id="WP_074906913.1">
    <property type="nucleotide sequence ID" value="NZ_FOUB01000077.1"/>
</dbReference>
<reference evidence="5" key="1">
    <citation type="submission" date="2016-10" db="EMBL/GenBank/DDBJ databases">
        <authorList>
            <person name="Varghese N."/>
            <person name="Submissions S."/>
        </authorList>
    </citation>
    <scope>NUCLEOTIDE SEQUENCE [LARGE SCALE GENOMIC DNA]</scope>
    <source>
        <strain evidence="5">Nm44</strain>
    </source>
</reference>
<evidence type="ECO:0000259" key="3">
    <source>
        <dbReference type="Pfam" id="PF13356"/>
    </source>
</evidence>
<accession>A0A1I4V7Y3</accession>
<keyword evidence="5" id="KW-1185">Reference proteome</keyword>
<dbReference type="Gene3D" id="3.30.160.390">
    <property type="entry name" value="Integrase, DNA-binding domain"/>
    <property type="match status" value="1"/>
</dbReference>
<dbReference type="PANTHER" id="PTHR30629:SF6">
    <property type="entry name" value="PROPHAGE INTEGRASE INTA-RELATED"/>
    <property type="match status" value="1"/>
</dbReference>
<evidence type="ECO:0000256" key="1">
    <source>
        <dbReference type="ARBA" id="ARBA00008857"/>
    </source>
</evidence>
<dbReference type="Proteomes" id="UP000183287">
    <property type="component" value="Unassembled WGS sequence"/>
</dbReference>
<name>A0A1I4V7Y3_9PROT</name>
<organism evidence="4 5">
    <name type="scientific">Nitrosomonas communis</name>
    <dbReference type="NCBI Taxonomy" id="44574"/>
    <lineage>
        <taxon>Bacteria</taxon>
        <taxon>Pseudomonadati</taxon>
        <taxon>Pseudomonadota</taxon>
        <taxon>Betaproteobacteria</taxon>
        <taxon>Nitrosomonadales</taxon>
        <taxon>Nitrosomonadaceae</taxon>
        <taxon>Nitrosomonas</taxon>
    </lineage>
</organism>
<gene>
    <name evidence="4" type="ORF">SAMN05421863_107717</name>
</gene>
<protein>
    <recommendedName>
        <fullName evidence="3">Integrase DNA-binding domain-containing protein</fullName>
    </recommendedName>
</protein>
<dbReference type="PANTHER" id="PTHR30629">
    <property type="entry name" value="PROPHAGE INTEGRASE"/>
    <property type="match status" value="1"/>
</dbReference>
<dbReference type="InterPro" id="IPR038488">
    <property type="entry name" value="Integrase_DNA-bd_sf"/>
</dbReference>
<dbReference type="InterPro" id="IPR050808">
    <property type="entry name" value="Phage_Integrase"/>
</dbReference>
<evidence type="ECO:0000313" key="5">
    <source>
        <dbReference type="Proteomes" id="UP000183287"/>
    </source>
</evidence>
<dbReference type="Pfam" id="PF13356">
    <property type="entry name" value="Arm-DNA-bind_3"/>
    <property type="match status" value="1"/>
</dbReference>
<keyword evidence="2" id="KW-0229">DNA integration</keyword>
<dbReference type="EMBL" id="FOUB01000077">
    <property type="protein sequence ID" value="SFM97326.1"/>
    <property type="molecule type" value="Genomic_DNA"/>
</dbReference>
<dbReference type="InterPro" id="IPR025166">
    <property type="entry name" value="Integrase_DNA_bind_dom"/>
</dbReference>
<feature type="domain" description="Integrase DNA-binding" evidence="3">
    <location>
        <begin position="7"/>
        <end position="90"/>
    </location>
</feature>
<dbReference type="AlphaFoldDB" id="A0A1I4V7Y3"/>
<dbReference type="GO" id="GO:0015074">
    <property type="term" value="P:DNA integration"/>
    <property type="evidence" value="ECO:0007669"/>
    <property type="project" value="UniProtKB-KW"/>
</dbReference>
<proteinExistence type="inferred from homology"/>
<sequence>MKRKNFSATAIKDFKCEQGKTQTLFWDAKSPGLGLRVTINGNKSYIFETKLHGKTLRMTIGNIKSWPLGNAQKEAMHLRVLTDQGIDPRQLAADKKAADEAKRKKEQLGKVSFGEVWIEYIDERKPLWSEQWNGLLHPARGTVAIST</sequence>
<evidence type="ECO:0000313" key="4">
    <source>
        <dbReference type="EMBL" id="SFM97326.1"/>
    </source>
</evidence>
<evidence type="ECO:0000256" key="2">
    <source>
        <dbReference type="ARBA" id="ARBA00022908"/>
    </source>
</evidence>
<dbReference type="OrthoDB" id="8556969at2"/>
<comment type="similarity">
    <text evidence="1">Belongs to the 'phage' integrase family.</text>
</comment>